<evidence type="ECO:0000256" key="3">
    <source>
        <dbReference type="ARBA" id="ARBA00022448"/>
    </source>
</evidence>
<sequence length="657" mass="67665">MEERSAVVETTTWEATALETDAEQTWAAGAAFGAADYAVFALTLLATAAVGVFFSWRARRQRRGNGGGGGGGGGGLLAEKEGEREAAEEELLGGRRLGTVPVALSLVASYVSGVTLLGAPAEVYVFGADFALAALGLTLAAAVHALVFLPTLHQLRLTSAYEYLEMRFDRRVRLLGSVLFVVGNLAWVPIVLYIPALALNQVTGVPVYIITPVVSIVCIFYTSVGGLRAVVWADVAQTVAMVVGVLLVAAKGTADAGGFGAVWSRARDGGRLDPPQWSVDPTVRHSVWAVLLGGGAYWLQANAVNQNQAQRYLALPTLRSARIAAALFAAGAGAIVLLCCYCGLLLYAFFHDCDPISSRLVQRPDQLLPLLVARTVGAWPGLPGLFVAAIFSAALSSMSTALNSLAAVALEDFYRPLWARAAAGAAAEGAGRRAAAARARLVVRGTVVVAGAASAALALVVEHLGTVQQVAMSLAALSHGPLLGVFAAGLLAPCIDERGALAGGAAALAATAWVVVGTQASIAAGDLRFPTKNTSVAGCPAGLLPAPAPSAPATPPLAAPGYVFPLYRVSYMWYTLLGCGVCVGVALAVSLALRLLASSKERRAPVDPLLLSPVVRPRPRAPAAAAPAAPDGPSAAPNGLRHLQYQAVELRDVRASA</sequence>
<gene>
    <name evidence="13" type="ORF">R5R35_003603</name>
</gene>
<name>A0AAN9Z380_9ORTH</name>
<evidence type="ECO:0000256" key="12">
    <source>
        <dbReference type="SAM" id="Phobius"/>
    </source>
</evidence>
<comment type="caution">
    <text evidence="13">The sequence shown here is derived from an EMBL/GenBank/DDBJ whole genome shotgun (WGS) entry which is preliminary data.</text>
</comment>
<feature type="transmembrane region" description="Helical" evidence="12">
    <location>
        <begin position="285"/>
        <end position="304"/>
    </location>
</feature>
<evidence type="ECO:0000256" key="1">
    <source>
        <dbReference type="ARBA" id="ARBA00004651"/>
    </source>
</evidence>
<feature type="transmembrane region" description="Helical" evidence="12">
    <location>
        <begin position="385"/>
        <end position="410"/>
    </location>
</feature>
<feature type="transmembrane region" description="Helical" evidence="12">
    <location>
        <begin position="571"/>
        <end position="593"/>
    </location>
</feature>
<dbReference type="GO" id="GO:0015293">
    <property type="term" value="F:symporter activity"/>
    <property type="evidence" value="ECO:0007669"/>
    <property type="project" value="TreeGrafter"/>
</dbReference>
<feature type="transmembrane region" description="Helical" evidence="12">
    <location>
        <begin position="37"/>
        <end position="56"/>
    </location>
</feature>
<dbReference type="InterPro" id="IPR051163">
    <property type="entry name" value="Sodium:Solute_Symporter_SSF"/>
</dbReference>
<keyword evidence="10" id="KW-0739">Sodium transport</keyword>
<dbReference type="InterPro" id="IPR038377">
    <property type="entry name" value="Na/Glc_symporter_sf"/>
</dbReference>
<feature type="transmembrane region" description="Helical" evidence="12">
    <location>
        <begin position="473"/>
        <end position="492"/>
    </location>
</feature>
<dbReference type="NCBIfam" id="TIGR00813">
    <property type="entry name" value="sss"/>
    <property type="match status" value="1"/>
</dbReference>
<dbReference type="GO" id="GO:0006814">
    <property type="term" value="P:sodium ion transport"/>
    <property type="evidence" value="ECO:0007669"/>
    <property type="project" value="UniProtKB-KW"/>
</dbReference>
<proteinExistence type="inferred from homology"/>
<keyword evidence="8" id="KW-0406">Ion transport</keyword>
<feature type="transmembrane region" description="Helical" evidence="12">
    <location>
        <begin position="174"/>
        <end position="199"/>
    </location>
</feature>
<dbReference type="PANTHER" id="PTHR42985:SF5">
    <property type="entry name" value="FI02094P-RELATED"/>
    <property type="match status" value="1"/>
</dbReference>
<keyword evidence="4" id="KW-1003">Cell membrane</keyword>
<keyword evidence="6 12" id="KW-1133">Transmembrane helix</keyword>
<evidence type="ECO:0000256" key="9">
    <source>
        <dbReference type="ARBA" id="ARBA00023136"/>
    </source>
</evidence>
<evidence type="ECO:0000313" key="14">
    <source>
        <dbReference type="Proteomes" id="UP001378592"/>
    </source>
</evidence>
<feature type="transmembrane region" description="Helical" evidence="12">
    <location>
        <begin position="205"/>
        <end position="224"/>
    </location>
</feature>
<evidence type="ECO:0000256" key="2">
    <source>
        <dbReference type="ARBA" id="ARBA00006434"/>
    </source>
</evidence>
<dbReference type="AlphaFoldDB" id="A0AAN9Z380"/>
<feature type="transmembrane region" description="Helical" evidence="12">
    <location>
        <begin position="499"/>
        <end position="522"/>
    </location>
</feature>
<reference evidence="13 14" key="1">
    <citation type="submission" date="2024-03" db="EMBL/GenBank/DDBJ databases">
        <title>The genome assembly and annotation of the cricket Gryllus longicercus Weissman &amp; Gray.</title>
        <authorList>
            <person name="Szrajer S."/>
            <person name="Gray D."/>
            <person name="Ylla G."/>
        </authorList>
    </citation>
    <scope>NUCLEOTIDE SEQUENCE [LARGE SCALE GENOMIC DNA]</scope>
    <source>
        <strain evidence="13">DAG 2021-001</strain>
        <tissue evidence="13">Whole body minus gut</tissue>
    </source>
</reference>
<dbReference type="Gene3D" id="1.20.1730.10">
    <property type="entry name" value="Sodium/glucose cotransporter"/>
    <property type="match status" value="1"/>
</dbReference>
<feature type="transmembrane region" description="Helical" evidence="12">
    <location>
        <begin position="441"/>
        <end position="461"/>
    </location>
</feature>
<feature type="transmembrane region" description="Helical" evidence="12">
    <location>
        <begin position="325"/>
        <end position="350"/>
    </location>
</feature>
<evidence type="ECO:0000256" key="8">
    <source>
        <dbReference type="ARBA" id="ARBA00023065"/>
    </source>
</evidence>
<protein>
    <recommendedName>
        <fullName evidence="15">Sodium-coupled monocarboxylate transporter 1</fullName>
    </recommendedName>
</protein>
<evidence type="ECO:0000256" key="5">
    <source>
        <dbReference type="ARBA" id="ARBA00022692"/>
    </source>
</evidence>
<comment type="subcellular location">
    <subcellularLocation>
        <location evidence="1">Cell membrane</location>
        <topology evidence="1">Multi-pass membrane protein</topology>
    </subcellularLocation>
</comment>
<dbReference type="GO" id="GO:0005886">
    <property type="term" value="C:plasma membrane"/>
    <property type="evidence" value="ECO:0007669"/>
    <property type="project" value="UniProtKB-SubCell"/>
</dbReference>
<evidence type="ECO:0000313" key="13">
    <source>
        <dbReference type="EMBL" id="KAK7794589.1"/>
    </source>
</evidence>
<evidence type="ECO:0008006" key="15">
    <source>
        <dbReference type="Google" id="ProtNLM"/>
    </source>
</evidence>
<keyword evidence="3" id="KW-0813">Transport</keyword>
<keyword evidence="7" id="KW-0915">Sodium</keyword>
<dbReference type="PROSITE" id="PS50283">
    <property type="entry name" value="NA_SOLUT_SYMP_3"/>
    <property type="match status" value="1"/>
</dbReference>
<evidence type="ECO:0000256" key="6">
    <source>
        <dbReference type="ARBA" id="ARBA00022989"/>
    </source>
</evidence>
<organism evidence="13 14">
    <name type="scientific">Gryllus longicercus</name>
    <dbReference type="NCBI Taxonomy" id="2509291"/>
    <lineage>
        <taxon>Eukaryota</taxon>
        <taxon>Metazoa</taxon>
        <taxon>Ecdysozoa</taxon>
        <taxon>Arthropoda</taxon>
        <taxon>Hexapoda</taxon>
        <taxon>Insecta</taxon>
        <taxon>Pterygota</taxon>
        <taxon>Neoptera</taxon>
        <taxon>Polyneoptera</taxon>
        <taxon>Orthoptera</taxon>
        <taxon>Ensifera</taxon>
        <taxon>Gryllidea</taxon>
        <taxon>Grylloidea</taxon>
        <taxon>Gryllidae</taxon>
        <taxon>Gryllinae</taxon>
        <taxon>Gryllus</taxon>
    </lineage>
</organism>
<evidence type="ECO:0000256" key="4">
    <source>
        <dbReference type="ARBA" id="ARBA00022475"/>
    </source>
</evidence>
<dbReference type="CDD" id="cd11492">
    <property type="entry name" value="SLC5sbd_NIS-SMVT"/>
    <property type="match status" value="1"/>
</dbReference>
<dbReference type="EMBL" id="JAZDUA010000328">
    <property type="protein sequence ID" value="KAK7794589.1"/>
    <property type="molecule type" value="Genomic_DNA"/>
</dbReference>
<keyword evidence="5 12" id="KW-0812">Transmembrane</keyword>
<accession>A0AAN9Z380</accession>
<feature type="transmembrane region" description="Helical" evidence="12">
    <location>
        <begin position="97"/>
        <end position="118"/>
    </location>
</feature>
<evidence type="ECO:0000256" key="10">
    <source>
        <dbReference type="ARBA" id="ARBA00023201"/>
    </source>
</evidence>
<dbReference type="Proteomes" id="UP001378592">
    <property type="component" value="Unassembled WGS sequence"/>
</dbReference>
<feature type="transmembrane region" description="Helical" evidence="12">
    <location>
        <begin position="130"/>
        <end position="153"/>
    </location>
</feature>
<evidence type="ECO:0000256" key="7">
    <source>
        <dbReference type="ARBA" id="ARBA00023053"/>
    </source>
</evidence>
<keyword evidence="14" id="KW-1185">Reference proteome</keyword>
<dbReference type="Pfam" id="PF00474">
    <property type="entry name" value="SSF"/>
    <property type="match status" value="1"/>
</dbReference>
<evidence type="ECO:0000256" key="11">
    <source>
        <dbReference type="RuleBase" id="RU362091"/>
    </source>
</evidence>
<comment type="similarity">
    <text evidence="2 11">Belongs to the sodium:solute symporter (SSF) (TC 2.A.21) family.</text>
</comment>
<keyword evidence="9 12" id="KW-0472">Membrane</keyword>
<dbReference type="PANTHER" id="PTHR42985">
    <property type="entry name" value="SODIUM-COUPLED MONOCARBOXYLATE TRANSPORTER"/>
    <property type="match status" value="1"/>
</dbReference>
<dbReference type="InterPro" id="IPR001734">
    <property type="entry name" value="Na/solute_symporter"/>
</dbReference>